<evidence type="ECO:0000256" key="3">
    <source>
        <dbReference type="ARBA" id="ARBA00023082"/>
    </source>
</evidence>
<dbReference type="Gene3D" id="1.10.10.10">
    <property type="entry name" value="Winged helix-like DNA-binding domain superfamily/Winged helix DNA-binding domain"/>
    <property type="match status" value="1"/>
</dbReference>
<evidence type="ECO:0000313" key="8">
    <source>
        <dbReference type="EMBL" id="MFC4874435.1"/>
    </source>
</evidence>
<evidence type="ECO:0000256" key="5">
    <source>
        <dbReference type="NCBIfam" id="TIGR02959"/>
    </source>
</evidence>
<protein>
    <recommendedName>
        <fullName evidence="5">RNA polymerase sigma factor SigZ</fullName>
    </recommendedName>
</protein>
<keyword evidence="3" id="KW-0731">Sigma factor</keyword>
<evidence type="ECO:0000313" key="9">
    <source>
        <dbReference type="Proteomes" id="UP001595818"/>
    </source>
</evidence>
<dbReference type="Gene3D" id="1.10.1740.10">
    <property type="match status" value="1"/>
</dbReference>
<keyword evidence="4" id="KW-0804">Transcription</keyword>
<feature type="domain" description="RNA polymerase sigma-70 region 2" evidence="6">
    <location>
        <begin position="9"/>
        <end position="74"/>
    </location>
</feature>
<evidence type="ECO:0000256" key="4">
    <source>
        <dbReference type="ARBA" id="ARBA00023163"/>
    </source>
</evidence>
<dbReference type="InterPro" id="IPR039425">
    <property type="entry name" value="RNA_pol_sigma-70-like"/>
</dbReference>
<proteinExistence type="inferred from homology"/>
<comment type="caution">
    <text evidence="8">The sequence shown here is derived from an EMBL/GenBank/DDBJ whole genome shotgun (WGS) entry which is preliminary data.</text>
</comment>
<evidence type="ECO:0000256" key="1">
    <source>
        <dbReference type="ARBA" id="ARBA00010641"/>
    </source>
</evidence>
<dbReference type="RefSeq" id="WP_377068279.1">
    <property type="nucleotide sequence ID" value="NZ_JBHSJJ010000018.1"/>
</dbReference>
<dbReference type="NCBIfam" id="TIGR02959">
    <property type="entry name" value="SigZ"/>
    <property type="match status" value="1"/>
</dbReference>
<dbReference type="EMBL" id="JBHSJJ010000018">
    <property type="protein sequence ID" value="MFC4874435.1"/>
    <property type="molecule type" value="Genomic_DNA"/>
</dbReference>
<evidence type="ECO:0000259" key="6">
    <source>
        <dbReference type="Pfam" id="PF04542"/>
    </source>
</evidence>
<dbReference type="NCBIfam" id="TIGR02937">
    <property type="entry name" value="sigma70-ECF"/>
    <property type="match status" value="1"/>
</dbReference>
<dbReference type="CDD" id="cd06171">
    <property type="entry name" value="Sigma70_r4"/>
    <property type="match status" value="1"/>
</dbReference>
<name>A0ABV9T6Q5_9BACT</name>
<dbReference type="InterPro" id="IPR013324">
    <property type="entry name" value="RNA_pol_sigma_r3/r4-like"/>
</dbReference>
<dbReference type="InterPro" id="IPR007627">
    <property type="entry name" value="RNA_pol_sigma70_r2"/>
</dbReference>
<dbReference type="Proteomes" id="UP001595818">
    <property type="component" value="Unassembled WGS sequence"/>
</dbReference>
<dbReference type="Pfam" id="PF08281">
    <property type="entry name" value="Sigma70_r4_2"/>
    <property type="match status" value="1"/>
</dbReference>
<evidence type="ECO:0000256" key="2">
    <source>
        <dbReference type="ARBA" id="ARBA00023015"/>
    </source>
</evidence>
<dbReference type="PANTHER" id="PTHR43133:SF62">
    <property type="entry name" value="RNA POLYMERASE SIGMA FACTOR SIGZ"/>
    <property type="match status" value="1"/>
</dbReference>
<gene>
    <name evidence="8" type="primary">sigZ</name>
    <name evidence="8" type="ORF">ACFPFU_22215</name>
</gene>
<feature type="domain" description="RNA polymerase sigma factor 70 region 4 type 2" evidence="7">
    <location>
        <begin position="107"/>
        <end position="157"/>
    </location>
</feature>
<dbReference type="InterPro" id="IPR036388">
    <property type="entry name" value="WH-like_DNA-bd_sf"/>
</dbReference>
<keyword evidence="9" id="KW-1185">Reference proteome</keyword>
<dbReference type="SUPFAM" id="SSF88946">
    <property type="entry name" value="Sigma2 domain of RNA polymerase sigma factors"/>
    <property type="match status" value="1"/>
</dbReference>
<comment type="similarity">
    <text evidence="1">Belongs to the sigma-70 factor family. ECF subfamily.</text>
</comment>
<dbReference type="InterPro" id="IPR014304">
    <property type="entry name" value="RNA_pol_sigma-Z"/>
</dbReference>
<evidence type="ECO:0000259" key="7">
    <source>
        <dbReference type="Pfam" id="PF08281"/>
    </source>
</evidence>
<dbReference type="Pfam" id="PF04542">
    <property type="entry name" value="Sigma70_r2"/>
    <property type="match status" value="1"/>
</dbReference>
<dbReference type="PANTHER" id="PTHR43133">
    <property type="entry name" value="RNA POLYMERASE ECF-TYPE SIGMA FACTO"/>
    <property type="match status" value="1"/>
</dbReference>
<keyword evidence="2" id="KW-0805">Transcription regulation</keyword>
<organism evidence="8 9">
    <name type="scientific">Negadavirga shengliensis</name>
    <dbReference type="NCBI Taxonomy" id="1389218"/>
    <lineage>
        <taxon>Bacteria</taxon>
        <taxon>Pseudomonadati</taxon>
        <taxon>Bacteroidota</taxon>
        <taxon>Cytophagia</taxon>
        <taxon>Cytophagales</taxon>
        <taxon>Cyclobacteriaceae</taxon>
        <taxon>Negadavirga</taxon>
    </lineage>
</organism>
<sequence length="188" mass="22089">MKQRFYQLWKDLHSQLEGFVYQKVRDTDLAKDLIQEVFIKVQAHSHTLKDDTKVTSWIFQITRNVIADHYRQIKKEQKVALPSDPVGEDILLENHTDAVTEEFAQCILPLIWMLPTKYREALLLSEIEGISQKEMADKLGISYSAVKSRVQRGRKLLKEMLMKCCEIETDCYGNVIDYQRKPFAEKFF</sequence>
<dbReference type="InterPro" id="IPR013325">
    <property type="entry name" value="RNA_pol_sigma_r2"/>
</dbReference>
<dbReference type="InterPro" id="IPR014284">
    <property type="entry name" value="RNA_pol_sigma-70_dom"/>
</dbReference>
<dbReference type="InterPro" id="IPR013249">
    <property type="entry name" value="RNA_pol_sigma70_r4_t2"/>
</dbReference>
<dbReference type="SUPFAM" id="SSF88659">
    <property type="entry name" value="Sigma3 and sigma4 domains of RNA polymerase sigma factors"/>
    <property type="match status" value="1"/>
</dbReference>
<accession>A0ABV9T6Q5</accession>
<reference evidence="9" key="1">
    <citation type="journal article" date="2019" name="Int. J. Syst. Evol. Microbiol.">
        <title>The Global Catalogue of Microorganisms (GCM) 10K type strain sequencing project: providing services to taxonomists for standard genome sequencing and annotation.</title>
        <authorList>
            <consortium name="The Broad Institute Genomics Platform"/>
            <consortium name="The Broad Institute Genome Sequencing Center for Infectious Disease"/>
            <person name="Wu L."/>
            <person name="Ma J."/>
        </authorList>
    </citation>
    <scope>NUCLEOTIDE SEQUENCE [LARGE SCALE GENOMIC DNA]</scope>
    <source>
        <strain evidence="9">CGMCC 4.7466</strain>
    </source>
</reference>